<keyword evidence="4 7" id="KW-0812">Transmembrane</keyword>
<dbReference type="RefSeq" id="WP_150043055.1">
    <property type="nucleotide sequence ID" value="NZ_OW485601.1"/>
</dbReference>
<dbReference type="EMBL" id="VWPK01000042">
    <property type="protein sequence ID" value="KAA5609886.1"/>
    <property type="molecule type" value="Genomic_DNA"/>
</dbReference>
<keyword evidence="3" id="KW-1003">Cell membrane</keyword>
<dbReference type="CDD" id="cd06261">
    <property type="entry name" value="TM_PBP2"/>
    <property type="match status" value="1"/>
</dbReference>
<dbReference type="GO" id="GO:0005886">
    <property type="term" value="C:plasma membrane"/>
    <property type="evidence" value="ECO:0007669"/>
    <property type="project" value="UniProtKB-SubCell"/>
</dbReference>
<evidence type="ECO:0000256" key="6">
    <source>
        <dbReference type="ARBA" id="ARBA00023136"/>
    </source>
</evidence>
<dbReference type="InterPro" id="IPR045621">
    <property type="entry name" value="BPD_transp_1_N"/>
</dbReference>
<evidence type="ECO:0000256" key="7">
    <source>
        <dbReference type="RuleBase" id="RU363032"/>
    </source>
</evidence>
<proteinExistence type="inferred from homology"/>
<keyword evidence="5 7" id="KW-1133">Transmembrane helix</keyword>
<evidence type="ECO:0000256" key="5">
    <source>
        <dbReference type="ARBA" id="ARBA00022989"/>
    </source>
</evidence>
<dbReference type="SUPFAM" id="SSF161098">
    <property type="entry name" value="MetI-like"/>
    <property type="match status" value="1"/>
</dbReference>
<dbReference type="Gene3D" id="1.10.3720.10">
    <property type="entry name" value="MetI-like"/>
    <property type="match status" value="1"/>
</dbReference>
<feature type="transmembrane region" description="Helical" evidence="7">
    <location>
        <begin position="168"/>
        <end position="186"/>
    </location>
</feature>
<evidence type="ECO:0000259" key="8">
    <source>
        <dbReference type="PROSITE" id="PS50928"/>
    </source>
</evidence>
<evidence type="ECO:0000256" key="2">
    <source>
        <dbReference type="ARBA" id="ARBA00022448"/>
    </source>
</evidence>
<dbReference type="AlphaFoldDB" id="A0A5M6INN7"/>
<organism evidence="9 10">
    <name type="scientific">Rhodovastum atsumiense</name>
    <dbReference type="NCBI Taxonomy" id="504468"/>
    <lineage>
        <taxon>Bacteria</taxon>
        <taxon>Pseudomonadati</taxon>
        <taxon>Pseudomonadota</taxon>
        <taxon>Alphaproteobacteria</taxon>
        <taxon>Acetobacterales</taxon>
        <taxon>Acetobacteraceae</taxon>
        <taxon>Rhodovastum</taxon>
    </lineage>
</organism>
<evidence type="ECO:0000313" key="10">
    <source>
        <dbReference type="Proteomes" id="UP000325255"/>
    </source>
</evidence>
<feature type="transmembrane region" description="Helical" evidence="7">
    <location>
        <begin position="28"/>
        <end position="49"/>
    </location>
</feature>
<dbReference type="PANTHER" id="PTHR43163">
    <property type="entry name" value="DIPEPTIDE TRANSPORT SYSTEM PERMEASE PROTEIN DPPB-RELATED"/>
    <property type="match status" value="1"/>
</dbReference>
<keyword evidence="2 7" id="KW-0813">Transport</keyword>
<evidence type="ECO:0000256" key="4">
    <source>
        <dbReference type="ARBA" id="ARBA00022692"/>
    </source>
</evidence>
<dbReference type="InterPro" id="IPR000515">
    <property type="entry name" value="MetI-like"/>
</dbReference>
<comment type="subcellular location">
    <subcellularLocation>
        <location evidence="1 7">Cell membrane</location>
        <topology evidence="1 7">Multi-pass membrane protein</topology>
    </subcellularLocation>
</comment>
<evidence type="ECO:0000256" key="3">
    <source>
        <dbReference type="ARBA" id="ARBA00022475"/>
    </source>
</evidence>
<reference evidence="9 10" key="1">
    <citation type="submission" date="2019-09" db="EMBL/GenBank/DDBJ databases">
        <title>Genome sequence of Rhodovastum atsumiense, a diverse member of the Acetobacteraceae family of non-sulfur purple photosynthetic bacteria.</title>
        <authorList>
            <person name="Meyer T."/>
            <person name="Kyndt J."/>
        </authorList>
    </citation>
    <scope>NUCLEOTIDE SEQUENCE [LARGE SCALE GENOMIC DNA]</scope>
    <source>
        <strain evidence="9 10">DSM 21279</strain>
    </source>
</reference>
<comment type="caution">
    <text evidence="9">The sequence shown here is derived from an EMBL/GenBank/DDBJ whole genome shotgun (WGS) entry which is preliminary data.</text>
</comment>
<sequence length="330" mass="34871">MSPAPDQPPPARAAARLRRNLAWASRNLLGGVAVLWAAASFAFLIQTLLPGDRALIIINIASGNLTNPTQAEIDLVNAQYGFSDPLIVQYARYMLGLLQGDFGVSYQQHVPVLRIIAAQIGPTIELSFAALGIAWVIAIGLTVLTAGRDGPVSRGAANLQIVMATLPPYWIGTIMLVLFAVTLRLFPVEGSGTLIGLVLPAVSLAIPLAGFIGEVIQAEFTRVLEQPFVTSSRTRGMSDLGVRLRHVLRHAILPGVTLSGWAIGKLFSGAVLVEAVFARPGLGGVLVTATSARDIPVVTGIVVLSAAIFVVANLLVDRAYLVIDPRIKLA</sequence>
<dbReference type="OrthoDB" id="9807402at2"/>
<evidence type="ECO:0000256" key="1">
    <source>
        <dbReference type="ARBA" id="ARBA00004651"/>
    </source>
</evidence>
<dbReference type="PANTHER" id="PTHR43163:SF6">
    <property type="entry name" value="DIPEPTIDE TRANSPORT SYSTEM PERMEASE PROTEIN DPPB-RELATED"/>
    <property type="match status" value="1"/>
</dbReference>
<dbReference type="Pfam" id="PF19300">
    <property type="entry name" value="BPD_transp_1_N"/>
    <property type="match status" value="1"/>
</dbReference>
<gene>
    <name evidence="9" type="ORF">F1189_22105</name>
</gene>
<dbReference type="GO" id="GO:0071916">
    <property type="term" value="F:dipeptide transmembrane transporter activity"/>
    <property type="evidence" value="ECO:0007669"/>
    <property type="project" value="TreeGrafter"/>
</dbReference>
<feature type="transmembrane region" description="Helical" evidence="7">
    <location>
        <begin position="128"/>
        <end position="147"/>
    </location>
</feature>
<evidence type="ECO:0000313" key="9">
    <source>
        <dbReference type="EMBL" id="KAA5609886.1"/>
    </source>
</evidence>
<dbReference type="Pfam" id="PF00528">
    <property type="entry name" value="BPD_transp_1"/>
    <property type="match status" value="1"/>
</dbReference>
<feature type="transmembrane region" description="Helical" evidence="7">
    <location>
        <begin position="192"/>
        <end position="212"/>
    </location>
</feature>
<name>A0A5M6INN7_9PROT</name>
<protein>
    <submittedName>
        <fullName evidence="9">ABC transporter permease</fullName>
    </submittedName>
</protein>
<accession>A0A5M6INN7</accession>
<dbReference type="InterPro" id="IPR035906">
    <property type="entry name" value="MetI-like_sf"/>
</dbReference>
<keyword evidence="10" id="KW-1185">Reference proteome</keyword>
<comment type="similarity">
    <text evidence="7">Belongs to the binding-protein-dependent transport system permease family.</text>
</comment>
<dbReference type="Proteomes" id="UP000325255">
    <property type="component" value="Unassembled WGS sequence"/>
</dbReference>
<feature type="domain" description="ABC transmembrane type-1" evidence="8">
    <location>
        <begin position="120"/>
        <end position="316"/>
    </location>
</feature>
<feature type="transmembrane region" description="Helical" evidence="7">
    <location>
        <begin position="297"/>
        <end position="316"/>
    </location>
</feature>
<dbReference type="PROSITE" id="PS50928">
    <property type="entry name" value="ABC_TM1"/>
    <property type="match status" value="1"/>
</dbReference>
<keyword evidence="6 7" id="KW-0472">Membrane</keyword>